<evidence type="ECO:0000256" key="12">
    <source>
        <dbReference type="ARBA" id="ARBA00049396"/>
    </source>
</evidence>
<dbReference type="SUPFAM" id="SSF51735">
    <property type="entry name" value="NAD(P)-binding Rossmann-fold domains"/>
    <property type="match status" value="1"/>
</dbReference>
<dbReference type="HAMAP" id="MF_00102">
    <property type="entry name" value="DapB"/>
    <property type="match status" value="1"/>
</dbReference>
<dbReference type="Gene3D" id="3.30.360.10">
    <property type="entry name" value="Dihydrodipicolinate Reductase, domain 2"/>
    <property type="match status" value="1"/>
</dbReference>
<reference evidence="16 17" key="1">
    <citation type="submission" date="2019-06" db="EMBL/GenBank/DDBJ databases">
        <authorList>
            <person name="Li J."/>
        </authorList>
    </citation>
    <scope>NUCLEOTIDE SEQUENCE [LARGE SCALE GENOMIC DNA]</scope>
    <source>
        <strain evidence="16 17">CGMCC 1.8012</strain>
    </source>
</reference>
<evidence type="ECO:0000256" key="9">
    <source>
        <dbReference type="ARBA" id="ARBA00037922"/>
    </source>
</evidence>
<evidence type="ECO:0000259" key="15">
    <source>
        <dbReference type="Pfam" id="PF05173"/>
    </source>
</evidence>
<gene>
    <name evidence="13" type="primary">dapB</name>
    <name evidence="16" type="ORF">FHD67_07150</name>
</gene>
<feature type="binding site" evidence="13">
    <location>
        <begin position="109"/>
        <end position="111"/>
    </location>
    <ligand>
        <name>NAD(+)</name>
        <dbReference type="ChEBI" id="CHEBI:57540"/>
    </ligand>
</feature>
<dbReference type="InterPro" id="IPR022663">
    <property type="entry name" value="DapB_C"/>
</dbReference>
<dbReference type="GO" id="GO:0050661">
    <property type="term" value="F:NADP binding"/>
    <property type="evidence" value="ECO:0007669"/>
    <property type="project" value="UniProtKB-UniRule"/>
</dbReference>
<dbReference type="GO" id="GO:0016726">
    <property type="term" value="F:oxidoreductase activity, acting on CH or CH2 groups, NAD or NADP as acceptor"/>
    <property type="evidence" value="ECO:0007669"/>
    <property type="project" value="UniProtKB-UniRule"/>
</dbReference>
<dbReference type="GO" id="GO:0009089">
    <property type="term" value="P:lysine biosynthetic process via diaminopimelate"/>
    <property type="evidence" value="ECO:0007669"/>
    <property type="project" value="UniProtKB-UniRule"/>
</dbReference>
<evidence type="ECO:0000256" key="3">
    <source>
        <dbReference type="ARBA" id="ARBA00022605"/>
    </source>
</evidence>
<proteinExistence type="inferred from homology"/>
<evidence type="ECO:0000313" key="16">
    <source>
        <dbReference type="EMBL" id="TNH40053.1"/>
    </source>
</evidence>
<organism evidence="16 17">
    <name type="scientific">Paracoccus haeundaensis</name>
    <dbReference type="NCBI Taxonomy" id="225362"/>
    <lineage>
        <taxon>Bacteria</taxon>
        <taxon>Pseudomonadati</taxon>
        <taxon>Pseudomonadota</taxon>
        <taxon>Alphaproteobacteria</taxon>
        <taxon>Rhodobacterales</taxon>
        <taxon>Paracoccaceae</taxon>
        <taxon>Paracoccus</taxon>
    </lineage>
</organism>
<dbReference type="GO" id="GO:0051287">
    <property type="term" value="F:NAD binding"/>
    <property type="evidence" value="ECO:0007669"/>
    <property type="project" value="UniProtKB-UniRule"/>
</dbReference>
<evidence type="ECO:0000256" key="2">
    <source>
        <dbReference type="ARBA" id="ARBA00022490"/>
    </source>
</evidence>
<sequence length="279" mass="28895">MSDLQNTDQPQRPGVVVTGASGRMGRMLIRLILDSDHLRLVGALDRAGHDWIGQDIGTAMGGAPAGVTVSDDAVTAIAQAQAVIDFTSPDATVAFAELTAQARAVHVVGTTGLEQRHLDALAAAARHAPIIRAGNMSLGVNLLVGLTRKVAAALGTDWDIEVVESHHRHKVDAPSGTALMLGEAAAQGRGAALDDLRVPARDGITGARPAGSIGFAAIRGGDVVGEHDVIFAADGERIVLRHLATDRAIFARGAIRAAVWGQDKGPGQYDMMDVLGLQG</sequence>
<keyword evidence="5 13" id="KW-0220">Diaminopimelate biosynthesis</keyword>
<evidence type="ECO:0000256" key="4">
    <source>
        <dbReference type="ARBA" id="ARBA00022857"/>
    </source>
</evidence>
<dbReference type="InterPro" id="IPR000846">
    <property type="entry name" value="DapB_N"/>
</dbReference>
<keyword evidence="7 13" id="KW-0520">NAD</keyword>
<feature type="binding site" evidence="13">
    <location>
        <begin position="176"/>
        <end position="177"/>
    </location>
    <ligand>
        <name>(S)-2,3,4,5-tetrahydrodipicolinate</name>
        <dbReference type="ChEBI" id="CHEBI:16845"/>
    </ligand>
</feature>
<keyword evidence="17" id="KW-1185">Reference proteome</keyword>
<feature type="binding site" evidence="13">
    <location>
        <position position="167"/>
    </location>
    <ligand>
        <name>(S)-2,3,4,5-tetrahydrodipicolinate</name>
        <dbReference type="ChEBI" id="CHEBI:16845"/>
    </ligand>
</feature>
<comment type="function">
    <text evidence="13">Catalyzes the conversion of 4-hydroxy-tetrahydrodipicolinate (HTPA) to tetrahydrodipicolinate.</text>
</comment>
<comment type="subunit">
    <text evidence="13">Homotetramer.</text>
</comment>
<dbReference type="Pfam" id="PF01113">
    <property type="entry name" value="DapB_N"/>
    <property type="match status" value="1"/>
</dbReference>
<dbReference type="GO" id="GO:0005829">
    <property type="term" value="C:cytosol"/>
    <property type="evidence" value="ECO:0007669"/>
    <property type="project" value="TreeGrafter"/>
</dbReference>
<dbReference type="EMBL" id="VDDC01000011">
    <property type="protein sequence ID" value="TNH40053.1"/>
    <property type="molecule type" value="Genomic_DNA"/>
</dbReference>
<evidence type="ECO:0000256" key="8">
    <source>
        <dbReference type="ARBA" id="ARBA00023154"/>
    </source>
</evidence>
<dbReference type="FunFam" id="3.30.360.10:FF:000004">
    <property type="entry name" value="4-hydroxy-tetrahydrodipicolinate reductase"/>
    <property type="match status" value="1"/>
</dbReference>
<feature type="domain" description="Dihydrodipicolinate reductase N-terminal" evidence="14">
    <location>
        <begin position="15"/>
        <end position="136"/>
    </location>
</feature>
<keyword evidence="3 13" id="KW-0028">Amino-acid biosynthesis</keyword>
<feature type="binding site" evidence="13">
    <location>
        <position position="46"/>
    </location>
    <ligand>
        <name>NADP(+)</name>
        <dbReference type="ChEBI" id="CHEBI:58349"/>
    </ligand>
</feature>
<dbReference type="GO" id="GO:0019877">
    <property type="term" value="P:diaminopimelate biosynthetic process"/>
    <property type="evidence" value="ECO:0007669"/>
    <property type="project" value="UniProtKB-UniRule"/>
</dbReference>
<dbReference type="PIRSF" id="PIRSF000161">
    <property type="entry name" value="DHPR"/>
    <property type="match status" value="1"/>
</dbReference>
<keyword evidence="6 13" id="KW-0560">Oxidoreductase</keyword>
<evidence type="ECO:0000256" key="13">
    <source>
        <dbReference type="HAMAP-Rule" id="MF_00102"/>
    </source>
</evidence>
<feature type="binding site" evidence="13">
    <location>
        <position position="45"/>
    </location>
    <ligand>
        <name>NAD(+)</name>
        <dbReference type="ChEBI" id="CHEBI:57540"/>
    </ligand>
</feature>
<name>A0A5C4R7R5_9RHOB</name>
<dbReference type="AlphaFoldDB" id="A0A5C4R7R5"/>
<evidence type="ECO:0000256" key="5">
    <source>
        <dbReference type="ARBA" id="ARBA00022915"/>
    </source>
</evidence>
<dbReference type="Gene3D" id="3.40.50.720">
    <property type="entry name" value="NAD(P)-binding Rossmann-like Domain"/>
    <property type="match status" value="1"/>
</dbReference>
<dbReference type="PROSITE" id="PS01298">
    <property type="entry name" value="DAPB"/>
    <property type="match status" value="1"/>
</dbReference>
<accession>A0A5C4R7R5</accession>
<evidence type="ECO:0000256" key="11">
    <source>
        <dbReference type="ARBA" id="ARBA00049080"/>
    </source>
</evidence>
<feature type="domain" description="Dihydrodipicolinate reductase C-terminal" evidence="15">
    <location>
        <begin position="139"/>
        <end position="275"/>
    </location>
</feature>
<dbReference type="NCBIfam" id="TIGR00036">
    <property type="entry name" value="dapB"/>
    <property type="match status" value="1"/>
</dbReference>
<comment type="similarity">
    <text evidence="1 13">Belongs to the DapB family.</text>
</comment>
<feature type="active site" description="Proton donor/acceptor" evidence="13">
    <location>
        <position position="166"/>
    </location>
</feature>
<dbReference type="CDD" id="cd02274">
    <property type="entry name" value="DHDPR_N"/>
    <property type="match status" value="1"/>
</dbReference>
<evidence type="ECO:0000313" key="17">
    <source>
        <dbReference type="Proteomes" id="UP000304880"/>
    </source>
</evidence>
<comment type="pathway">
    <text evidence="9 13">Amino-acid biosynthesis; L-lysine biosynthesis via DAP pathway; (S)-tetrahydrodipicolinate from L-aspartate: step 4/4.</text>
</comment>
<dbReference type="EC" id="1.17.1.8" evidence="10 13"/>
<dbReference type="SUPFAM" id="SSF55347">
    <property type="entry name" value="Glyceraldehyde-3-phosphate dehydrogenase-like, C-terminal domain"/>
    <property type="match status" value="1"/>
</dbReference>
<dbReference type="InterPro" id="IPR023940">
    <property type="entry name" value="DHDPR_bac"/>
</dbReference>
<comment type="caution">
    <text evidence="16">The sequence shown here is derived from an EMBL/GenBank/DDBJ whole genome shotgun (WGS) entry which is preliminary data.</text>
</comment>
<dbReference type="Pfam" id="PF05173">
    <property type="entry name" value="DapB_C"/>
    <property type="match status" value="1"/>
</dbReference>
<evidence type="ECO:0000256" key="7">
    <source>
        <dbReference type="ARBA" id="ARBA00023027"/>
    </source>
</evidence>
<dbReference type="PANTHER" id="PTHR20836">
    <property type="entry name" value="DIHYDRODIPICOLINATE REDUCTASE"/>
    <property type="match status" value="1"/>
</dbReference>
<keyword evidence="8 13" id="KW-0457">Lysine biosynthesis</keyword>
<evidence type="ECO:0000256" key="1">
    <source>
        <dbReference type="ARBA" id="ARBA00006642"/>
    </source>
</evidence>
<keyword evidence="4 13" id="KW-0521">NADP</keyword>
<keyword evidence="2 13" id="KW-0963">Cytoplasm</keyword>
<evidence type="ECO:0000256" key="10">
    <source>
        <dbReference type="ARBA" id="ARBA00038983"/>
    </source>
</evidence>
<feature type="active site" description="Proton donor" evidence="13">
    <location>
        <position position="170"/>
    </location>
</feature>
<dbReference type="Proteomes" id="UP000304880">
    <property type="component" value="Unassembled WGS sequence"/>
</dbReference>
<dbReference type="InterPro" id="IPR022664">
    <property type="entry name" value="DapB_N_CS"/>
</dbReference>
<feature type="binding site" evidence="13">
    <location>
        <begin position="133"/>
        <end position="136"/>
    </location>
    <ligand>
        <name>NAD(+)</name>
        <dbReference type="ChEBI" id="CHEBI:57540"/>
    </ligand>
</feature>
<dbReference type="InterPro" id="IPR036291">
    <property type="entry name" value="NAD(P)-bd_dom_sf"/>
</dbReference>
<comment type="catalytic activity">
    <reaction evidence="11 13">
        <text>(S)-2,3,4,5-tetrahydrodipicolinate + NADP(+) + H2O = (2S,4S)-4-hydroxy-2,3,4,5-tetrahydrodipicolinate + NADPH + H(+)</text>
        <dbReference type="Rhea" id="RHEA:35331"/>
        <dbReference type="ChEBI" id="CHEBI:15377"/>
        <dbReference type="ChEBI" id="CHEBI:15378"/>
        <dbReference type="ChEBI" id="CHEBI:16845"/>
        <dbReference type="ChEBI" id="CHEBI:57783"/>
        <dbReference type="ChEBI" id="CHEBI:58349"/>
        <dbReference type="ChEBI" id="CHEBI:67139"/>
        <dbReference type="EC" id="1.17.1.8"/>
    </reaction>
</comment>
<dbReference type="UniPathway" id="UPA00034">
    <property type="reaction ID" value="UER00018"/>
</dbReference>
<comment type="caution">
    <text evidence="13">Was originally thought to be a dihydrodipicolinate reductase (DHDPR), catalyzing the conversion of dihydrodipicolinate to tetrahydrodipicolinate. However, it was shown in E.coli that the substrate of the enzymatic reaction is not dihydrodipicolinate (DHDP) but in fact (2S,4S)-4-hydroxy-2,3,4,5-tetrahydrodipicolinic acid (HTPA), the product released by the DapA-catalyzed reaction.</text>
</comment>
<evidence type="ECO:0000259" key="14">
    <source>
        <dbReference type="Pfam" id="PF01113"/>
    </source>
</evidence>
<protein>
    <recommendedName>
        <fullName evidence="10 13">4-hydroxy-tetrahydrodipicolinate reductase</fullName>
        <shortName evidence="13">HTPA reductase</shortName>
        <ecNumber evidence="10 13">1.17.1.8</ecNumber>
    </recommendedName>
</protein>
<dbReference type="RefSeq" id="WP_046000493.1">
    <property type="nucleotide sequence ID" value="NZ_VDDC01000011.1"/>
</dbReference>
<comment type="catalytic activity">
    <reaction evidence="12 13">
        <text>(S)-2,3,4,5-tetrahydrodipicolinate + NAD(+) + H2O = (2S,4S)-4-hydroxy-2,3,4,5-tetrahydrodipicolinate + NADH + H(+)</text>
        <dbReference type="Rhea" id="RHEA:35323"/>
        <dbReference type="ChEBI" id="CHEBI:15377"/>
        <dbReference type="ChEBI" id="CHEBI:15378"/>
        <dbReference type="ChEBI" id="CHEBI:16845"/>
        <dbReference type="ChEBI" id="CHEBI:57540"/>
        <dbReference type="ChEBI" id="CHEBI:57945"/>
        <dbReference type="ChEBI" id="CHEBI:67139"/>
        <dbReference type="EC" id="1.17.1.8"/>
    </reaction>
</comment>
<comment type="subcellular location">
    <subcellularLocation>
        <location evidence="13">Cytoplasm</location>
    </subcellularLocation>
</comment>
<dbReference type="GO" id="GO:0008839">
    <property type="term" value="F:4-hydroxy-tetrahydrodipicolinate reductase"/>
    <property type="evidence" value="ECO:0007669"/>
    <property type="project" value="UniProtKB-UniRule"/>
</dbReference>
<feature type="binding site" evidence="13">
    <location>
        <begin position="19"/>
        <end position="24"/>
    </location>
    <ligand>
        <name>NAD(+)</name>
        <dbReference type="ChEBI" id="CHEBI:57540"/>
    </ligand>
</feature>
<evidence type="ECO:0000256" key="6">
    <source>
        <dbReference type="ARBA" id="ARBA00023002"/>
    </source>
</evidence>
<dbReference type="PANTHER" id="PTHR20836:SF0">
    <property type="entry name" value="4-HYDROXY-TETRAHYDRODIPICOLINATE REDUCTASE 1, CHLOROPLASTIC-RELATED"/>
    <property type="match status" value="1"/>
</dbReference>